<gene>
    <name evidence="1" type="ORF">GRH90_09490</name>
</gene>
<dbReference type="AlphaFoldDB" id="A0A845SDV9"/>
<dbReference type="InterPro" id="IPR014710">
    <property type="entry name" value="RmlC-like_jellyroll"/>
</dbReference>
<dbReference type="Proteomes" id="UP000461443">
    <property type="component" value="Unassembled WGS sequence"/>
</dbReference>
<dbReference type="Gene3D" id="2.60.120.10">
    <property type="entry name" value="Jelly Rolls"/>
    <property type="match status" value="1"/>
</dbReference>
<dbReference type="InterPro" id="IPR010282">
    <property type="entry name" value="Uncharacterised_HutD/Ves"/>
</dbReference>
<dbReference type="SUPFAM" id="SSF51182">
    <property type="entry name" value="RmlC-like cupins"/>
    <property type="match status" value="1"/>
</dbReference>
<dbReference type="PANTHER" id="PTHR37943">
    <property type="entry name" value="PROTEIN VES"/>
    <property type="match status" value="1"/>
</dbReference>
<dbReference type="Pfam" id="PF05962">
    <property type="entry name" value="HutD"/>
    <property type="match status" value="1"/>
</dbReference>
<dbReference type="EMBL" id="WUBS01000006">
    <property type="protein sequence ID" value="NDL62980.1"/>
    <property type="molecule type" value="Genomic_DNA"/>
</dbReference>
<reference evidence="1 2" key="2">
    <citation type="submission" date="2020-02" db="EMBL/GenBank/DDBJ databases">
        <title>The new genus of Enterobacteriales.</title>
        <authorList>
            <person name="Kim I.S."/>
        </authorList>
    </citation>
    <scope>NUCLEOTIDE SEQUENCE [LARGE SCALE GENOMIC DNA]</scope>
    <source>
        <strain evidence="1 2">SAP-6</strain>
    </source>
</reference>
<comment type="caution">
    <text evidence="1">The sequence shown here is derived from an EMBL/GenBank/DDBJ whole genome shotgun (WGS) entry which is preliminary data.</text>
</comment>
<sequence length="199" mass="21512">MNRPVRFSFDTLPVSRWRNGGGETREIISWPGPDAAADARVPAEPAVAFAWRASIATIDRDGAFSSFPGVDRIIALLEGDGVTLHNASGQSHDLTRPGAPHAFAGEEAISAALAGASSRDFNIMTRRRDWRARVERLTGEHLLPAGRDGVIYILSGRWQMDDGTPLAAREGAWWHQLGAPARLWPAGGGVALWADIAQR</sequence>
<dbReference type="InterPro" id="IPR011051">
    <property type="entry name" value="RmlC_Cupin_sf"/>
</dbReference>
<accession>A0A845SDV9</accession>
<name>A0A845SDV9_9GAMM</name>
<organism evidence="1 2">
    <name type="scientific">Acerihabitans arboris</name>
    <dbReference type="NCBI Taxonomy" id="2691583"/>
    <lineage>
        <taxon>Bacteria</taxon>
        <taxon>Pseudomonadati</taxon>
        <taxon>Pseudomonadota</taxon>
        <taxon>Gammaproteobacteria</taxon>
        <taxon>Enterobacterales</taxon>
        <taxon>Pectobacteriaceae</taxon>
        <taxon>Acerihabitans</taxon>
    </lineage>
</organism>
<dbReference type="RefSeq" id="WP_162365707.1">
    <property type="nucleotide sequence ID" value="NZ_WUBS01000006.1"/>
</dbReference>
<dbReference type="CDD" id="cd20293">
    <property type="entry name" value="cupin_HutD_N"/>
    <property type="match status" value="1"/>
</dbReference>
<evidence type="ECO:0000313" key="1">
    <source>
        <dbReference type="EMBL" id="NDL62980.1"/>
    </source>
</evidence>
<protein>
    <submittedName>
        <fullName evidence="1">HutD family protein</fullName>
    </submittedName>
</protein>
<dbReference type="PANTHER" id="PTHR37943:SF1">
    <property type="entry name" value="PROTEIN VES"/>
    <property type="match status" value="1"/>
</dbReference>
<proteinExistence type="predicted"/>
<reference evidence="1 2" key="1">
    <citation type="submission" date="2019-12" db="EMBL/GenBank/DDBJ databases">
        <authorList>
            <person name="Lee S.D."/>
        </authorList>
    </citation>
    <scope>NUCLEOTIDE SEQUENCE [LARGE SCALE GENOMIC DNA]</scope>
    <source>
        <strain evidence="1 2">SAP-6</strain>
    </source>
</reference>
<keyword evidence="2" id="KW-1185">Reference proteome</keyword>
<evidence type="ECO:0000313" key="2">
    <source>
        <dbReference type="Proteomes" id="UP000461443"/>
    </source>
</evidence>